<comment type="caution">
    <text evidence="2">The sequence shown here is derived from an EMBL/GenBank/DDBJ whole genome shotgun (WGS) entry which is preliminary data.</text>
</comment>
<dbReference type="PANTHER" id="PTHR43471:SF1">
    <property type="entry name" value="ABC TRANSPORTER PERMEASE PROTEIN NOSY-RELATED"/>
    <property type="match status" value="1"/>
</dbReference>
<reference evidence="2" key="1">
    <citation type="submission" date="2023-05" db="EMBL/GenBank/DDBJ databases">
        <title>Colonisation of extended spectrum b-lactamase- and carbapenemase-producing bacteria on hospital surfaces from low- and middle-income countries.</title>
        <authorList>
            <person name="Nieto-Rosado M."/>
            <person name="Sands K."/>
            <person name="Iregbu K."/>
            <person name="Zahra R."/>
            <person name="Mazarati J.B."/>
            <person name="Mehtar S."/>
            <person name="Barnards-Group B."/>
            <person name="Walsh T.R."/>
        </authorList>
    </citation>
    <scope>NUCLEOTIDE SEQUENCE</scope>
    <source>
        <strain evidence="2">PP-E493</strain>
    </source>
</reference>
<evidence type="ECO:0000313" key="2">
    <source>
        <dbReference type="EMBL" id="MDV5392777.1"/>
    </source>
</evidence>
<dbReference type="RefSeq" id="WP_264889195.1">
    <property type="nucleotide sequence ID" value="NZ_AP026732.1"/>
</dbReference>
<keyword evidence="1" id="KW-0812">Transmembrane</keyword>
<dbReference type="Pfam" id="PF12679">
    <property type="entry name" value="ABC2_membrane_2"/>
    <property type="match status" value="1"/>
</dbReference>
<gene>
    <name evidence="2" type="ORF">QM089_21515</name>
</gene>
<feature type="transmembrane region" description="Helical" evidence="1">
    <location>
        <begin position="269"/>
        <end position="293"/>
    </location>
</feature>
<keyword evidence="1" id="KW-1133">Transmembrane helix</keyword>
<organism evidence="2 3">
    <name type="scientific">Shewanella xiamenensis</name>
    <dbReference type="NCBI Taxonomy" id="332186"/>
    <lineage>
        <taxon>Bacteria</taxon>
        <taxon>Pseudomonadati</taxon>
        <taxon>Pseudomonadota</taxon>
        <taxon>Gammaproteobacteria</taxon>
        <taxon>Alteromonadales</taxon>
        <taxon>Shewanellaceae</taxon>
        <taxon>Shewanella</taxon>
    </lineage>
</organism>
<dbReference type="Proteomes" id="UP001187859">
    <property type="component" value="Unassembled WGS sequence"/>
</dbReference>
<dbReference type="PANTHER" id="PTHR43471">
    <property type="entry name" value="ABC TRANSPORTER PERMEASE"/>
    <property type="match status" value="1"/>
</dbReference>
<keyword evidence="1" id="KW-0472">Membrane</keyword>
<feature type="transmembrane region" description="Helical" evidence="1">
    <location>
        <begin position="75"/>
        <end position="94"/>
    </location>
</feature>
<protein>
    <submittedName>
        <fullName evidence="2">ABC transporter permease</fullName>
    </submittedName>
</protein>
<evidence type="ECO:0000256" key="1">
    <source>
        <dbReference type="SAM" id="Phobius"/>
    </source>
</evidence>
<evidence type="ECO:0000313" key="3">
    <source>
        <dbReference type="Proteomes" id="UP001187859"/>
    </source>
</evidence>
<feature type="transmembrane region" description="Helical" evidence="1">
    <location>
        <begin position="128"/>
        <end position="151"/>
    </location>
</feature>
<name>A0AAE4Q5T0_9GAMM</name>
<accession>A0AAE4Q5T0</accession>
<proteinExistence type="predicted"/>
<dbReference type="GO" id="GO:0140359">
    <property type="term" value="F:ABC-type transporter activity"/>
    <property type="evidence" value="ECO:0007669"/>
    <property type="project" value="InterPro"/>
</dbReference>
<feature type="transmembrane region" description="Helical" evidence="1">
    <location>
        <begin position="41"/>
        <end position="63"/>
    </location>
</feature>
<dbReference type="GO" id="GO:0005886">
    <property type="term" value="C:plasma membrane"/>
    <property type="evidence" value="ECO:0007669"/>
    <property type="project" value="UniProtKB-SubCell"/>
</dbReference>
<dbReference type="EMBL" id="JASGOQ010000001">
    <property type="protein sequence ID" value="MDV5392777.1"/>
    <property type="molecule type" value="Genomic_DNA"/>
</dbReference>
<feature type="transmembrane region" description="Helical" evidence="1">
    <location>
        <begin position="195"/>
        <end position="217"/>
    </location>
</feature>
<sequence length="298" mass="32419">MSQICQLDQQQGLSSFSPPMALTLIQAVAVKEFKDNLRNRWLWLMAGMLLILSLCVSFMGSAVSGSLVVFESAQIFSGLVTLAVFILPLGAILLSYDSFVGERESGTLLLLLTYPLARWHLVCGKLLGHAYVMATACLLGFGLTALLLLVLGAEHARLALVIGFIHLMCSGILLSLVFVLLGYCVSLCVREKAKALGVLLLLWFVLVLVYDLVLLTALVSMAEVLNRQLFNLLILINPTDLFRALNLLANPADTLSAKSTLALISQTGMGLPLMYGVFVGWLTVLLLVCCVIFNRQEV</sequence>
<feature type="transmembrane region" description="Helical" evidence="1">
    <location>
        <begin position="158"/>
        <end position="183"/>
    </location>
</feature>
<dbReference type="AlphaFoldDB" id="A0AAE4Q5T0"/>